<feature type="compositionally biased region" description="Basic and acidic residues" evidence="7">
    <location>
        <begin position="1"/>
        <end position="12"/>
    </location>
</feature>
<sequence>MAHQDGPHDHQDTGSNERGFVPPTTRTFLGTAAENVDDNNRGSSRIGSPVGMNADEGKGAVPKAIQQGGDDGSASGGKADSGTSEGKQHLATGAAAAAGAAGDDSASNKGKSAALSADDDGELKVHIIMERERRRRMKQMFNTLHELMPHVSNKVDKATLVGETINFIKTLEETKAQLEKKVEQALAQQAATEAAAVGASSLSVLRTAHGMAALSDGWDPVPPQQPAAPAAAATGPVAGFQTWSTQNVVLSVLNEEAIINVCAPRQRGLLTMVVSVLSKHGIDVISVQVGADDAQSFFNIYTRVNGAGGENPLVEDTYKLAVSEIMVRLSN</sequence>
<dbReference type="CDD" id="cd11393">
    <property type="entry name" value="bHLH_AtbHLH_like"/>
    <property type="match status" value="1"/>
</dbReference>
<evidence type="ECO:0000256" key="4">
    <source>
        <dbReference type="ARBA" id="ARBA00023163"/>
    </source>
</evidence>
<accession>A0A8T0XFY7</accession>
<keyword evidence="3" id="KW-0805">Transcription regulation</keyword>
<evidence type="ECO:0000256" key="7">
    <source>
        <dbReference type="SAM" id="MobiDB-lite"/>
    </source>
</evidence>
<dbReference type="PANTHER" id="PTHR46772:SF8">
    <property type="entry name" value="TRANSCRIPTION FACTOR BHLH95"/>
    <property type="match status" value="1"/>
</dbReference>
<evidence type="ECO:0008006" key="12">
    <source>
        <dbReference type="Google" id="ProtNLM"/>
    </source>
</evidence>
<dbReference type="PROSITE" id="PS50888">
    <property type="entry name" value="BHLH"/>
    <property type="match status" value="1"/>
</dbReference>
<dbReference type="SMART" id="SM00353">
    <property type="entry name" value="HLH"/>
    <property type="match status" value="1"/>
</dbReference>
<evidence type="ECO:0000256" key="1">
    <source>
        <dbReference type="ARBA" id="ARBA00004123"/>
    </source>
</evidence>
<dbReference type="CDD" id="cd02116">
    <property type="entry name" value="ACT"/>
    <property type="match status" value="1"/>
</dbReference>
<feature type="domain" description="ACT" evidence="9">
    <location>
        <begin position="258"/>
        <end position="331"/>
    </location>
</feature>
<feature type="domain" description="BHLH" evidence="8">
    <location>
        <begin position="121"/>
        <end position="171"/>
    </location>
</feature>
<keyword evidence="6" id="KW-0175">Coiled coil</keyword>
<dbReference type="Pfam" id="PF22754">
    <property type="entry name" value="bHLH-TF_ACT-like_plant"/>
    <property type="match status" value="1"/>
</dbReference>
<keyword evidence="4" id="KW-0804">Transcription</keyword>
<dbReference type="GO" id="GO:0003700">
    <property type="term" value="F:DNA-binding transcription factor activity"/>
    <property type="evidence" value="ECO:0007669"/>
    <property type="project" value="InterPro"/>
</dbReference>
<dbReference type="InterPro" id="IPR054502">
    <property type="entry name" value="bHLH-TF_ACT-like_plant"/>
</dbReference>
<dbReference type="EMBL" id="CM029037">
    <property type="protein sequence ID" value="KAG2658960.1"/>
    <property type="molecule type" value="Genomic_DNA"/>
</dbReference>
<dbReference type="InterPro" id="IPR044278">
    <property type="entry name" value="BHLH95-like"/>
</dbReference>
<dbReference type="PROSITE" id="PS51671">
    <property type="entry name" value="ACT"/>
    <property type="match status" value="1"/>
</dbReference>
<dbReference type="GO" id="GO:0046983">
    <property type="term" value="F:protein dimerization activity"/>
    <property type="evidence" value="ECO:0007669"/>
    <property type="project" value="InterPro"/>
</dbReference>
<evidence type="ECO:0000259" key="9">
    <source>
        <dbReference type="PROSITE" id="PS51671"/>
    </source>
</evidence>
<evidence type="ECO:0000313" key="10">
    <source>
        <dbReference type="EMBL" id="KAG2658960.1"/>
    </source>
</evidence>
<dbReference type="InterPro" id="IPR002912">
    <property type="entry name" value="ACT_dom"/>
</dbReference>
<dbReference type="SUPFAM" id="SSF47459">
    <property type="entry name" value="HLH, helix-loop-helix DNA-binding domain"/>
    <property type="match status" value="1"/>
</dbReference>
<evidence type="ECO:0000256" key="2">
    <source>
        <dbReference type="ARBA" id="ARBA00005510"/>
    </source>
</evidence>
<dbReference type="InterPro" id="IPR011598">
    <property type="entry name" value="bHLH_dom"/>
</dbReference>
<evidence type="ECO:0000256" key="3">
    <source>
        <dbReference type="ARBA" id="ARBA00023015"/>
    </source>
</evidence>
<feature type="region of interest" description="Disordered" evidence="7">
    <location>
        <begin position="1"/>
        <end position="117"/>
    </location>
</feature>
<dbReference type="InterPro" id="IPR036638">
    <property type="entry name" value="HLH_DNA-bd_sf"/>
</dbReference>
<dbReference type="InterPro" id="IPR045239">
    <property type="entry name" value="bHLH95_bHLH"/>
</dbReference>
<evidence type="ECO:0000256" key="6">
    <source>
        <dbReference type="SAM" id="Coils"/>
    </source>
</evidence>
<dbReference type="AlphaFoldDB" id="A0A8T0XFY7"/>
<dbReference type="OrthoDB" id="690068at2759"/>
<feature type="coiled-coil region" evidence="6">
    <location>
        <begin position="168"/>
        <end position="195"/>
    </location>
</feature>
<evidence type="ECO:0000259" key="8">
    <source>
        <dbReference type="PROSITE" id="PS50888"/>
    </source>
</evidence>
<dbReference type="PANTHER" id="PTHR46772">
    <property type="entry name" value="BHLH DOMAIN-CONTAINING PROTEIN"/>
    <property type="match status" value="1"/>
</dbReference>
<comment type="similarity">
    <text evidence="2">Belongs to the bHLH protein family.</text>
</comment>
<gene>
    <name evidence="10" type="ORF">PVAP13_1KG324900</name>
</gene>
<reference evidence="10" key="1">
    <citation type="submission" date="2020-05" db="EMBL/GenBank/DDBJ databases">
        <title>WGS assembly of Panicum virgatum.</title>
        <authorList>
            <person name="Lovell J.T."/>
            <person name="Jenkins J."/>
            <person name="Shu S."/>
            <person name="Juenger T.E."/>
            <person name="Schmutz J."/>
        </authorList>
    </citation>
    <scope>NUCLEOTIDE SEQUENCE</scope>
    <source>
        <strain evidence="10">AP13</strain>
    </source>
</reference>
<dbReference type="Pfam" id="PF00010">
    <property type="entry name" value="HLH"/>
    <property type="match status" value="1"/>
</dbReference>
<dbReference type="Gene3D" id="4.10.280.10">
    <property type="entry name" value="Helix-loop-helix DNA-binding domain"/>
    <property type="match status" value="1"/>
</dbReference>
<evidence type="ECO:0000313" key="11">
    <source>
        <dbReference type="Proteomes" id="UP000823388"/>
    </source>
</evidence>
<proteinExistence type="inferred from homology"/>
<organism evidence="10 11">
    <name type="scientific">Panicum virgatum</name>
    <name type="common">Blackwell switchgrass</name>
    <dbReference type="NCBI Taxonomy" id="38727"/>
    <lineage>
        <taxon>Eukaryota</taxon>
        <taxon>Viridiplantae</taxon>
        <taxon>Streptophyta</taxon>
        <taxon>Embryophyta</taxon>
        <taxon>Tracheophyta</taxon>
        <taxon>Spermatophyta</taxon>
        <taxon>Magnoliopsida</taxon>
        <taxon>Liliopsida</taxon>
        <taxon>Poales</taxon>
        <taxon>Poaceae</taxon>
        <taxon>PACMAD clade</taxon>
        <taxon>Panicoideae</taxon>
        <taxon>Panicodae</taxon>
        <taxon>Paniceae</taxon>
        <taxon>Panicinae</taxon>
        <taxon>Panicum</taxon>
        <taxon>Panicum sect. Hiantes</taxon>
    </lineage>
</organism>
<evidence type="ECO:0000256" key="5">
    <source>
        <dbReference type="ARBA" id="ARBA00023242"/>
    </source>
</evidence>
<comment type="subcellular location">
    <subcellularLocation>
        <location evidence="1">Nucleus</location>
    </subcellularLocation>
</comment>
<comment type="caution">
    <text evidence="10">The sequence shown here is derived from an EMBL/GenBank/DDBJ whole genome shotgun (WGS) entry which is preliminary data.</text>
</comment>
<name>A0A8T0XFY7_PANVG</name>
<dbReference type="GO" id="GO:0009960">
    <property type="term" value="P:endosperm development"/>
    <property type="evidence" value="ECO:0007669"/>
    <property type="project" value="InterPro"/>
</dbReference>
<dbReference type="Proteomes" id="UP000823388">
    <property type="component" value="Chromosome 1K"/>
</dbReference>
<protein>
    <recommendedName>
        <fullName evidence="12">BHLH domain-containing protein</fullName>
    </recommendedName>
</protein>
<feature type="compositionally biased region" description="Low complexity" evidence="7">
    <location>
        <begin position="93"/>
        <end position="107"/>
    </location>
</feature>
<keyword evidence="5" id="KW-0539">Nucleus</keyword>
<keyword evidence="11" id="KW-1185">Reference proteome</keyword>